<feature type="region of interest" description="Disordered" evidence="1">
    <location>
        <begin position="68"/>
        <end position="125"/>
    </location>
</feature>
<accession>X6NPX1</accession>
<sequence length="379" mass="43570">MSSDFMSRSLDFDLNEEEQRTMPTPEPHIDVLFFFFCIKKKKLFICLLKKSKKKSGLGDVMAQMFRKHETDKERGERERDRGSKSIFSKKMHSQASHDPRTSGQGKSRSSGSSGGRGSQSSRALALSSEDMMDDQTIICNGRYDKEGWMYCSKLASESFAWKCTDSPSQRQVYRRRIWTRSAVWQPKTLYRRHRTSNGDSIQPIRSIHSCEYFMAELMSALIWHVHLMSQSNVVHSLPKELNDVTTLENNGLGQSNKHTKDLVKTAKLIEHRKRNEDAVTPVSQAKEMARATRRYGSLLVGVTKSLVVAPFRGVQKLTTDPFKAESIFQRVNNPFFVQDIHERALQLSDLVSTLKGLDFSYESFDTNPFFGFVDFFFFF</sequence>
<name>X6NPX1_RETFI</name>
<keyword evidence="3" id="KW-1185">Reference proteome</keyword>
<proteinExistence type="predicted"/>
<comment type="caution">
    <text evidence="2">The sequence shown here is derived from an EMBL/GenBank/DDBJ whole genome shotgun (WGS) entry which is preliminary data.</text>
</comment>
<dbReference type="Proteomes" id="UP000023152">
    <property type="component" value="Unassembled WGS sequence"/>
</dbReference>
<reference evidence="2 3" key="1">
    <citation type="journal article" date="2013" name="Curr. Biol.">
        <title>The Genome of the Foraminiferan Reticulomyxa filosa.</title>
        <authorList>
            <person name="Glockner G."/>
            <person name="Hulsmann N."/>
            <person name="Schleicher M."/>
            <person name="Noegel A.A."/>
            <person name="Eichinger L."/>
            <person name="Gallinger C."/>
            <person name="Pawlowski J."/>
            <person name="Sierra R."/>
            <person name="Euteneuer U."/>
            <person name="Pillet L."/>
            <person name="Moustafa A."/>
            <person name="Platzer M."/>
            <person name="Groth M."/>
            <person name="Szafranski K."/>
            <person name="Schliwa M."/>
        </authorList>
    </citation>
    <scope>NUCLEOTIDE SEQUENCE [LARGE SCALE GENOMIC DNA]</scope>
</reference>
<organism evidence="2 3">
    <name type="scientific">Reticulomyxa filosa</name>
    <dbReference type="NCBI Taxonomy" id="46433"/>
    <lineage>
        <taxon>Eukaryota</taxon>
        <taxon>Sar</taxon>
        <taxon>Rhizaria</taxon>
        <taxon>Retaria</taxon>
        <taxon>Foraminifera</taxon>
        <taxon>Monothalamids</taxon>
        <taxon>Reticulomyxidae</taxon>
        <taxon>Reticulomyxa</taxon>
    </lineage>
</organism>
<feature type="compositionally biased region" description="Low complexity" evidence="1">
    <location>
        <begin position="102"/>
        <end position="111"/>
    </location>
</feature>
<protein>
    <submittedName>
        <fullName evidence="2">Uncharacterized protein</fullName>
    </submittedName>
</protein>
<gene>
    <name evidence="2" type="ORF">RFI_09745</name>
</gene>
<dbReference type="AlphaFoldDB" id="X6NPX1"/>
<evidence type="ECO:0000256" key="1">
    <source>
        <dbReference type="SAM" id="MobiDB-lite"/>
    </source>
</evidence>
<feature type="compositionally biased region" description="Basic and acidic residues" evidence="1">
    <location>
        <begin position="68"/>
        <end position="83"/>
    </location>
</feature>
<evidence type="ECO:0000313" key="2">
    <source>
        <dbReference type="EMBL" id="ETO27387.1"/>
    </source>
</evidence>
<evidence type="ECO:0000313" key="3">
    <source>
        <dbReference type="Proteomes" id="UP000023152"/>
    </source>
</evidence>
<dbReference type="EMBL" id="ASPP01007295">
    <property type="protein sequence ID" value="ETO27387.1"/>
    <property type="molecule type" value="Genomic_DNA"/>
</dbReference>